<dbReference type="Proteomes" id="UP001595823">
    <property type="component" value="Unassembled WGS sequence"/>
</dbReference>
<reference evidence="2" key="1">
    <citation type="journal article" date="2019" name="Int. J. Syst. Evol. Microbiol.">
        <title>The Global Catalogue of Microorganisms (GCM) 10K type strain sequencing project: providing services to taxonomists for standard genome sequencing and annotation.</title>
        <authorList>
            <consortium name="The Broad Institute Genomics Platform"/>
            <consortium name="The Broad Institute Genome Sequencing Center for Infectious Disease"/>
            <person name="Wu L."/>
            <person name="Ma J."/>
        </authorList>
    </citation>
    <scope>NUCLEOTIDE SEQUENCE [LARGE SCALE GENOMIC DNA]</scope>
    <source>
        <strain evidence="2">IBRC-M 10908</strain>
    </source>
</reference>
<sequence>MLTFSLPGQRIHDVMAAVDELPGDPVVTEVNGQKLTITMLTTPKRWSWAAEQVQRHPSYYMEAEDFDVTPHPRHGLELWHLTCYKASPEEVADYNPAAQFMDNALRPCSYPEENVHYGNVVIGVGGFDGEVVVKGMNRDQLRTVLQPWVVIGGEQIEIREADA</sequence>
<name>A0ABV8TZ05_9ACTN</name>
<keyword evidence="2" id="KW-1185">Reference proteome</keyword>
<comment type="caution">
    <text evidence="1">The sequence shown here is derived from an EMBL/GenBank/DDBJ whole genome shotgun (WGS) entry which is preliminary data.</text>
</comment>
<dbReference type="EMBL" id="JBHSDK010000015">
    <property type="protein sequence ID" value="MFC4336045.1"/>
    <property type="molecule type" value="Genomic_DNA"/>
</dbReference>
<proteinExistence type="predicted"/>
<protein>
    <submittedName>
        <fullName evidence="1">Uncharacterized protein</fullName>
    </submittedName>
</protein>
<evidence type="ECO:0000313" key="2">
    <source>
        <dbReference type="Proteomes" id="UP001595823"/>
    </source>
</evidence>
<dbReference type="RefSeq" id="WP_380621487.1">
    <property type="nucleotide sequence ID" value="NZ_JBHSDK010000015.1"/>
</dbReference>
<gene>
    <name evidence="1" type="ORF">ACFPET_12600</name>
</gene>
<accession>A0ABV8TZ05</accession>
<evidence type="ECO:0000313" key="1">
    <source>
        <dbReference type="EMBL" id="MFC4336045.1"/>
    </source>
</evidence>
<organism evidence="1 2">
    <name type="scientific">Salininema proteolyticum</name>
    <dbReference type="NCBI Taxonomy" id="1607685"/>
    <lineage>
        <taxon>Bacteria</taxon>
        <taxon>Bacillati</taxon>
        <taxon>Actinomycetota</taxon>
        <taxon>Actinomycetes</taxon>
        <taxon>Glycomycetales</taxon>
        <taxon>Glycomycetaceae</taxon>
        <taxon>Salininema</taxon>
    </lineage>
</organism>